<dbReference type="Pfam" id="PF00098">
    <property type="entry name" value="zf-CCHC"/>
    <property type="match status" value="1"/>
</dbReference>
<evidence type="ECO:0000256" key="23">
    <source>
        <dbReference type="ARBA" id="ARBA00049244"/>
    </source>
</evidence>
<dbReference type="Pfam" id="PF07727">
    <property type="entry name" value="RVT_2"/>
    <property type="match status" value="1"/>
</dbReference>
<evidence type="ECO:0000313" key="28">
    <source>
        <dbReference type="EMBL" id="SNX83327.1"/>
    </source>
</evidence>
<keyword evidence="2" id="KW-0815">Transposition</keyword>
<keyword evidence="10" id="KW-0064">Aspartyl protease</keyword>
<dbReference type="Pfam" id="PF22936">
    <property type="entry name" value="Pol_BBD"/>
    <property type="match status" value="1"/>
</dbReference>
<dbReference type="InterPro" id="IPR001878">
    <property type="entry name" value="Znf_CCHC"/>
</dbReference>
<gene>
    <name evidence="28" type="ORF">MEPE_02034</name>
</gene>
<evidence type="ECO:0000256" key="3">
    <source>
        <dbReference type="ARBA" id="ARBA00022612"/>
    </source>
</evidence>
<evidence type="ECO:0000256" key="10">
    <source>
        <dbReference type="ARBA" id="ARBA00022750"/>
    </source>
</evidence>
<dbReference type="PANTHER" id="PTHR42648">
    <property type="entry name" value="TRANSPOSASE, PUTATIVE-RELATED"/>
    <property type="match status" value="1"/>
</dbReference>
<dbReference type="GO" id="GO:0003887">
    <property type="term" value="F:DNA-directed DNA polymerase activity"/>
    <property type="evidence" value="ECO:0007669"/>
    <property type="project" value="UniProtKB-KW"/>
</dbReference>
<dbReference type="GO" id="GO:0003964">
    <property type="term" value="F:RNA-directed DNA polymerase activity"/>
    <property type="evidence" value="ECO:0007669"/>
    <property type="project" value="UniProtKB-KW"/>
</dbReference>
<evidence type="ECO:0000256" key="22">
    <source>
        <dbReference type="ARBA" id="ARBA00048173"/>
    </source>
</evidence>
<dbReference type="InterPro" id="IPR057670">
    <property type="entry name" value="SH3_retrovirus"/>
</dbReference>
<feature type="compositionally biased region" description="Basic and acidic residues" evidence="25">
    <location>
        <begin position="500"/>
        <end position="517"/>
    </location>
</feature>
<keyword evidence="20" id="KW-0233">DNA recombination</keyword>
<dbReference type="SUPFAM" id="SSF53098">
    <property type="entry name" value="Ribonuclease H-like"/>
    <property type="match status" value="1"/>
</dbReference>
<dbReference type="GO" id="GO:0005634">
    <property type="term" value="C:nucleus"/>
    <property type="evidence" value="ECO:0007669"/>
    <property type="project" value="UniProtKB-ARBA"/>
</dbReference>
<dbReference type="GO" id="GO:0015074">
    <property type="term" value="P:DNA integration"/>
    <property type="evidence" value="ECO:0007669"/>
    <property type="project" value="UniProtKB-KW"/>
</dbReference>
<feature type="region of interest" description="Disordered" evidence="25">
    <location>
        <begin position="1428"/>
        <end position="1451"/>
    </location>
</feature>
<protein>
    <submittedName>
        <fullName evidence="28">Related to retrotransposon protein</fullName>
    </submittedName>
</protein>
<keyword evidence="12" id="KW-0378">Hydrolase</keyword>
<dbReference type="InterPro" id="IPR036875">
    <property type="entry name" value="Znf_CCHC_sf"/>
</dbReference>
<dbReference type="PANTHER" id="PTHR42648:SF11">
    <property type="entry name" value="TRANSPOSON TY4-P GAG-POL POLYPROTEIN"/>
    <property type="match status" value="1"/>
</dbReference>
<evidence type="ECO:0000256" key="1">
    <source>
        <dbReference type="ARBA" id="ARBA00002180"/>
    </source>
</evidence>
<keyword evidence="14" id="KW-0460">Magnesium</keyword>
<keyword evidence="16" id="KW-0229">DNA integration</keyword>
<dbReference type="GO" id="GO:0006397">
    <property type="term" value="P:mRNA processing"/>
    <property type="evidence" value="ECO:0007669"/>
    <property type="project" value="UniProtKB-KW"/>
</dbReference>
<keyword evidence="6" id="KW-0548">Nucleotidyltransferase</keyword>
<keyword evidence="11" id="KW-0255">Endonuclease</keyword>
<evidence type="ECO:0000256" key="19">
    <source>
        <dbReference type="ARBA" id="ARBA00023113"/>
    </source>
</evidence>
<dbReference type="InterPro" id="IPR043502">
    <property type="entry name" value="DNA/RNA_pol_sf"/>
</dbReference>
<dbReference type="InterPro" id="IPR054722">
    <property type="entry name" value="PolX-like_BBD"/>
</dbReference>
<dbReference type="InterPro" id="IPR012337">
    <property type="entry name" value="RNaseH-like_sf"/>
</dbReference>
<sequence length="1451" mass="162968">MPPRADTVALLDRTMALIRAAHEDWSEDQILEKAFSLINTNAPQEPREADKIPRSVISIVSNITKLNKNNWAVWQPKFINCIQTIKNADKILTGAIPKDDAKYDEDLDRHLLGLILAACNNSPKSRIDTYIVRNEGEGSQLGSTLYQNLKKVLTINDEVKLEAIHDRVHEVRLINRNIVNLGKDLDQIWNDAARLGDKSLSNKLKKSTLYRCTRSDWLYQSTVDSLKAASPACSYEYAYHALAKKHQEAELEGRIKSGRTNWQVKPTTFHIPSARQASGEDFQASARATQFRSSGNKQIVNEEAYKRGRRDPANPTAPAKCYKCGQPGHIAIFCPTQQPQNAGRECALSTSNSGQRQRNLFILDSGATHHMVNDASKLISPTSKKGYIGTAGQEKLKVEAIGDASLLVGNETIPLLDVLHVPHLNTNLLSVPALTTEGARVIFEQSSATIIQNDGTAIQTDINKSKNRWEITGHLNAANLDEPQANATTGTAVALNKPTASKEEISSTHTASKEEISSTHTASSKLWHERFGHPGRDKTKQIQKHYLSKETKLYHEARDCNCCSQAKQTKARMTSSKKIEPTTAPLELVHIDLLTDLRGHPNYHFALVAVDDYSSYVYVKPLLAKSEALQALKDWVTAAERATGQKLMKLRSDNGGEWFNLSAIQWEREIGFKWQRTVPHTSVQNGKAERTIRSVQERTRAMMFQRAVPKELWPYAVLAAAHTINLTPSITGKIPYEEFYKRTAHGLAQQLRVFGCLAWVHLPKKDHVGKYGVRAIPGIMAGYDEERKGWRFYTLDHSPSIRWSNSATFHEQKGWHQRRQVESPKITGVEHLTIEDDEHTYDDTEEPPELEFETTSEPDIDVPVINTQSAENEENTEHEEEEVEYLLGELYTANGNTERLLRKVFVAKGAEKLLGSAQSATLNLTPTLKEAFNGDDAQQWHEAIRKELEGLEAMGTWEIVDKPEGANLVDSRIILRLKLDADGIPIRHKARLVARGFTQREGIDFEETFAPVAPISAIRGLLALAVERDWETHQLDITQAYLNSTLKHVIYMKPPNGSNVPEGKVYLVKKGLYGLKQSGREWHLEFDKFLRSSNFHRVDCAPCVYTRGTGDNFAIVVIYVDDTLIIAPKLEAVNKIKQEIKQRWKMEDGQEVSHFLGIKLTRDRQAKTLDMEQSAYIKQILEEHLDKRRRKSSVPLQDIPVPTTVASPAERKAYPQIVGKLLWLANGTRPDISQAVSVLARYMTRPSKEHFDAAQKVLYYLDQTQDICLRYGSRKGEEQLLAHSDANWASDPTTQRKSSSGSAVFVHGNLVAWKSALQRCTALSAVEAEFVAATEAAREILFFQQLFKAIGIDTGTPTILSDNTGTIQVSKDPQQHWKLKHIDTKYHFIRDNVQDGKINIKYINTADNLADIFTKPVGKESLRKARNGMGLIQPQRQRPSWPAISPVEGGS</sequence>
<evidence type="ECO:0000256" key="24">
    <source>
        <dbReference type="PROSITE-ProRule" id="PRU00047"/>
    </source>
</evidence>
<keyword evidence="18" id="KW-0239">DNA-directed DNA polymerase</keyword>
<evidence type="ECO:0000256" key="7">
    <source>
        <dbReference type="ARBA" id="ARBA00022722"/>
    </source>
</evidence>
<evidence type="ECO:0000259" key="27">
    <source>
        <dbReference type="PROSITE" id="PS50994"/>
    </source>
</evidence>
<evidence type="ECO:0000256" key="4">
    <source>
        <dbReference type="ARBA" id="ARBA00022664"/>
    </source>
</evidence>
<keyword evidence="8" id="KW-0479">Metal-binding</keyword>
<evidence type="ECO:0000259" key="26">
    <source>
        <dbReference type="PROSITE" id="PS50158"/>
    </source>
</evidence>
<keyword evidence="4" id="KW-0507">mRNA processing</keyword>
<dbReference type="PROSITE" id="PS50158">
    <property type="entry name" value="ZF_CCHC"/>
    <property type="match status" value="1"/>
</dbReference>
<keyword evidence="19" id="KW-0917">Virion maturation</keyword>
<comment type="catalytic activity">
    <reaction evidence="22">
        <text>DNA(n) + a 2'-deoxyribonucleoside 5'-triphosphate = DNA(n+1) + diphosphate</text>
        <dbReference type="Rhea" id="RHEA:22508"/>
        <dbReference type="Rhea" id="RHEA-COMP:17339"/>
        <dbReference type="Rhea" id="RHEA-COMP:17340"/>
        <dbReference type="ChEBI" id="CHEBI:33019"/>
        <dbReference type="ChEBI" id="CHEBI:61560"/>
        <dbReference type="ChEBI" id="CHEBI:173112"/>
        <dbReference type="EC" id="2.7.7.49"/>
    </reaction>
</comment>
<evidence type="ECO:0000256" key="15">
    <source>
        <dbReference type="ARBA" id="ARBA00022884"/>
    </source>
</evidence>
<evidence type="ECO:0000256" key="2">
    <source>
        <dbReference type="ARBA" id="ARBA00022578"/>
    </source>
</evidence>
<comment type="catalytic activity">
    <reaction evidence="23">
        <text>DNA(n) + a 2'-deoxyribonucleoside 5'-triphosphate = DNA(n+1) + diphosphate</text>
        <dbReference type="Rhea" id="RHEA:22508"/>
        <dbReference type="Rhea" id="RHEA-COMP:17339"/>
        <dbReference type="Rhea" id="RHEA-COMP:17340"/>
        <dbReference type="ChEBI" id="CHEBI:33019"/>
        <dbReference type="ChEBI" id="CHEBI:61560"/>
        <dbReference type="ChEBI" id="CHEBI:173112"/>
        <dbReference type="EC" id="2.7.7.7"/>
    </reaction>
</comment>
<dbReference type="InterPro" id="IPR025724">
    <property type="entry name" value="GAG-pre-integrase_dom"/>
</dbReference>
<dbReference type="GO" id="GO:0006310">
    <property type="term" value="P:DNA recombination"/>
    <property type="evidence" value="ECO:0007669"/>
    <property type="project" value="UniProtKB-KW"/>
</dbReference>
<evidence type="ECO:0000256" key="18">
    <source>
        <dbReference type="ARBA" id="ARBA00022932"/>
    </source>
</evidence>
<proteinExistence type="predicted"/>
<dbReference type="InterPro" id="IPR001584">
    <property type="entry name" value="Integrase_cat-core"/>
</dbReference>
<dbReference type="SUPFAM" id="SSF57756">
    <property type="entry name" value="Retrovirus zinc finger-like domains"/>
    <property type="match status" value="1"/>
</dbReference>
<evidence type="ECO:0000256" key="14">
    <source>
        <dbReference type="ARBA" id="ARBA00022842"/>
    </source>
</evidence>
<dbReference type="InterPro" id="IPR036397">
    <property type="entry name" value="RNaseH_sf"/>
</dbReference>
<keyword evidence="15" id="KW-0694">RNA-binding</keyword>
<name>A0AAJ5C470_9BASI</name>
<keyword evidence="3" id="KW-1188">Viral release from host cell</keyword>
<accession>A0AAJ5C470</accession>
<dbReference type="GO" id="GO:0004519">
    <property type="term" value="F:endonuclease activity"/>
    <property type="evidence" value="ECO:0007669"/>
    <property type="project" value="UniProtKB-KW"/>
</dbReference>
<evidence type="ECO:0000256" key="25">
    <source>
        <dbReference type="SAM" id="MobiDB-lite"/>
    </source>
</evidence>
<keyword evidence="29" id="KW-1185">Reference proteome</keyword>
<organism evidence="28 29">
    <name type="scientific">Melanopsichium pennsylvanicum</name>
    <dbReference type="NCBI Taxonomy" id="63383"/>
    <lineage>
        <taxon>Eukaryota</taxon>
        <taxon>Fungi</taxon>
        <taxon>Dikarya</taxon>
        <taxon>Basidiomycota</taxon>
        <taxon>Ustilaginomycotina</taxon>
        <taxon>Ustilaginomycetes</taxon>
        <taxon>Ustilaginales</taxon>
        <taxon>Ustilaginaceae</taxon>
        <taxon>Melanopsichium</taxon>
    </lineage>
</organism>
<evidence type="ECO:0000256" key="16">
    <source>
        <dbReference type="ARBA" id="ARBA00022908"/>
    </source>
</evidence>
<keyword evidence="21" id="KW-0511">Multifunctional enzyme</keyword>
<keyword evidence="7" id="KW-0540">Nuclease</keyword>
<feature type="domain" description="Integrase catalytic" evidence="27">
    <location>
        <begin position="581"/>
        <end position="743"/>
    </location>
</feature>
<evidence type="ECO:0000256" key="13">
    <source>
        <dbReference type="ARBA" id="ARBA00022840"/>
    </source>
</evidence>
<evidence type="ECO:0000256" key="9">
    <source>
        <dbReference type="ARBA" id="ARBA00022741"/>
    </source>
</evidence>
<evidence type="ECO:0000313" key="29">
    <source>
        <dbReference type="Proteomes" id="UP001294444"/>
    </source>
</evidence>
<reference evidence="28" key="1">
    <citation type="submission" date="2023-10" db="EMBL/GenBank/DDBJ databases">
        <authorList>
            <person name="Guldener U."/>
        </authorList>
    </citation>
    <scope>NUCLEOTIDE SEQUENCE</scope>
    <source>
        <strain evidence="28">Mp4</strain>
    </source>
</reference>
<keyword evidence="18" id="KW-0808">Transferase</keyword>
<evidence type="ECO:0000256" key="21">
    <source>
        <dbReference type="ARBA" id="ARBA00023268"/>
    </source>
</evidence>
<dbReference type="GO" id="GO:0003723">
    <property type="term" value="F:RNA binding"/>
    <property type="evidence" value="ECO:0007669"/>
    <property type="project" value="UniProtKB-KW"/>
</dbReference>
<dbReference type="GO" id="GO:0004190">
    <property type="term" value="F:aspartic-type endopeptidase activity"/>
    <property type="evidence" value="ECO:0007669"/>
    <property type="project" value="UniProtKB-KW"/>
</dbReference>
<dbReference type="Pfam" id="PF13976">
    <property type="entry name" value="gag_pre-integrs"/>
    <property type="match status" value="1"/>
</dbReference>
<feature type="compositionally biased region" description="Basic and acidic residues" evidence="25">
    <location>
        <begin position="526"/>
        <end position="540"/>
    </location>
</feature>
<dbReference type="SMART" id="SM00343">
    <property type="entry name" value="ZnF_C2HC"/>
    <property type="match status" value="1"/>
</dbReference>
<evidence type="ECO:0000256" key="11">
    <source>
        <dbReference type="ARBA" id="ARBA00022759"/>
    </source>
</evidence>
<dbReference type="GO" id="GO:0006508">
    <property type="term" value="P:proteolysis"/>
    <property type="evidence" value="ECO:0007669"/>
    <property type="project" value="UniProtKB-KW"/>
</dbReference>
<keyword evidence="24" id="KW-0863">Zinc-finger</keyword>
<dbReference type="GO" id="GO:0005524">
    <property type="term" value="F:ATP binding"/>
    <property type="evidence" value="ECO:0007669"/>
    <property type="project" value="UniProtKB-KW"/>
</dbReference>
<feature type="region of interest" description="Disordered" evidence="25">
    <location>
        <begin position="498"/>
        <end position="541"/>
    </location>
</feature>
<dbReference type="EMBL" id="OAPG01000003">
    <property type="protein sequence ID" value="SNX83327.1"/>
    <property type="molecule type" value="Genomic_DNA"/>
</dbReference>
<dbReference type="Gene3D" id="4.10.60.10">
    <property type="entry name" value="Zinc finger, CCHC-type"/>
    <property type="match status" value="1"/>
</dbReference>
<dbReference type="Pfam" id="PF25597">
    <property type="entry name" value="SH3_retrovirus"/>
    <property type="match status" value="1"/>
</dbReference>
<comment type="function">
    <text evidence="1">The aspartyl protease (PR) mediates the proteolytic cleavages of the Gag and Gag-Pol polyproteins after assembly of the VLP.</text>
</comment>
<feature type="domain" description="CCHC-type" evidence="26">
    <location>
        <begin position="320"/>
        <end position="335"/>
    </location>
</feature>
<dbReference type="Proteomes" id="UP001294444">
    <property type="component" value="Unassembled WGS sequence"/>
</dbReference>
<dbReference type="GO" id="GO:0008270">
    <property type="term" value="F:zinc ion binding"/>
    <property type="evidence" value="ECO:0007669"/>
    <property type="project" value="UniProtKB-KW"/>
</dbReference>
<evidence type="ECO:0000256" key="17">
    <source>
        <dbReference type="ARBA" id="ARBA00022918"/>
    </source>
</evidence>
<comment type="caution">
    <text evidence="28">The sequence shown here is derived from an EMBL/GenBank/DDBJ whole genome shotgun (WGS) entry which is preliminary data.</text>
</comment>
<keyword evidence="5" id="KW-0645">Protease</keyword>
<evidence type="ECO:0000256" key="20">
    <source>
        <dbReference type="ARBA" id="ARBA00023172"/>
    </source>
</evidence>
<dbReference type="CDD" id="cd09272">
    <property type="entry name" value="RNase_HI_RT_Ty1"/>
    <property type="match status" value="1"/>
</dbReference>
<evidence type="ECO:0000256" key="6">
    <source>
        <dbReference type="ARBA" id="ARBA00022695"/>
    </source>
</evidence>
<evidence type="ECO:0000256" key="12">
    <source>
        <dbReference type="ARBA" id="ARBA00022801"/>
    </source>
</evidence>
<evidence type="ECO:0000256" key="5">
    <source>
        <dbReference type="ARBA" id="ARBA00022670"/>
    </source>
</evidence>
<keyword evidence="9" id="KW-0547">Nucleotide-binding</keyword>
<dbReference type="SUPFAM" id="SSF56672">
    <property type="entry name" value="DNA/RNA polymerases"/>
    <property type="match status" value="1"/>
</dbReference>
<keyword evidence="17" id="KW-0695">RNA-directed DNA polymerase</keyword>
<evidence type="ECO:0000256" key="8">
    <source>
        <dbReference type="ARBA" id="ARBA00022723"/>
    </source>
</evidence>
<dbReference type="PROSITE" id="PS50994">
    <property type="entry name" value="INTEGRASE"/>
    <property type="match status" value="1"/>
</dbReference>
<dbReference type="GO" id="GO:0032196">
    <property type="term" value="P:transposition"/>
    <property type="evidence" value="ECO:0007669"/>
    <property type="project" value="UniProtKB-KW"/>
</dbReference>
<keyword evidence="24" id="KW-0862">Zinc</keyword>
<dbReference type="InterPro" id="IPR039537">
    <property type="entry name" value="Retrotran_Ty1/copia-like"/>
</dbReference>
<dbReference type="Gene3D" id="3.30.420.10">
    <property type="entry name" value="Ribonuclease H-like superfamily/Ribonuclease H"/>
    <property type="match status" value="1"/>
</dbReference>
<keyword evidence="13" id="KW-0067">ATP-binding</keyword>
<dbReference type="InterPro" id="IPR013103">
    <property type="entry name" value="RVT_2"/>
</dbReference>